<feature type="compositionally biased region" description="Basic and acidic residues" evidence="1">
    <location>
        <begin position="330"/>
        <end position="348"/>
    </location>
</feature>
<feature type="compositionally biased region" description="Basic residues" evidence="1">
    <location>
        <begin position="314"/>
        <end position="329"/>
    </location>
</feature>
<evidence type="ECO:0008006" key="4">
    <source>
        <dbReference type="Google" id="ProtNLM"/>
    </source>
</evidence>
<feature type="compositionally biased region" description="Acidic residues" evidence="1">
    <location>
        <begin position="42"/>
        <end position="51"/>
    </location>
</feature>
<feature type="region of interest" description="Disordered" evidence="1">
    <location>
        <begin position="1"/>
        <end position="72"/>
    </location>
</feature>
<sequence length="435" mass="49191">MASNSEDEVMNNISDIEEDDDLFGDVPDEEPEAAAPRMLSDAELDSGDDEGRDDRVPDKENEEELPTEDDTRNARILDAVVFRHPVPRPSDGEFHTFRLPSFFAIEPREYNPETFEIPISDHHVDTQSANFSARNVAESMIRYRKADSGKLESNTNIYTWSDGSTTLAIGDQHYELQSKPLAPAKDSKYQEVLDSHYYLASPSFTSQNLIIVGHMTNEYTVRPNKNIEDDALNRLKKNLTAATGLKGDEKKRPNLFVQKEDPELQKKRAETAEKERMRAQRRREAQLEKASQSTGRRAGIGAGLSLDDLDNRAGRRGPRKPVGAKRPRRRPEYDSDDDLPRGRNREDEYDKEDDFLASSDEELEDGGGDDDEEILDESDEAPRHKKQKTSKPTEDSDADADAEADLDDDEIVQPSHAEAGGNRRKRNIIEDDDDE</sequence>
<organism evidence="2 3">
    <name type="scientific">Monilinia laxa</name>
    <name type="common">Brown rot fungus</name>
    <name type="synonym">Sclerotinia laxa</name>
    <dbReference type="NCBI Taxonomy" id="61186"/>
    <lineage>
        <taxon>Eukaryota</taxon>
        <taxon>Fungi</taxon>
        <taxon>Dikarya</taxon>
        <taxon>Ascomycota</taxon>
        <taxon>Pezizomycotina</taxon>
        <taxon>Leotiomycetes</taxon>
        <taxon>Helotiales</taxon>
        <taxon>Sclerotiniaceae</taxon>
        <taxon>Monilinia</taxon>
    </lineage>
</organism>
<dbReference type="InterPro" id="IPR007149">
    <property type="entry name" value="Leo1"/>
</dbReference>
<dbReference type="AlphaFoldDB" id="A0A5N6JRH2"/>
<feature type="compositionally biased region" description="Acidic residues" evidence="1">
    <location>
        <begin position="395"/>
        <end position="411"/>
    </location>
</feature>
<feature type="region of interest" description="Disordered" evidence="1">
    <location>
        <begin position="243"/>
        <end position="435"/>
    </location>
</feature>
<evidence type="ECO:0000256" key="1">
    <source>
        <dbReference type="SAM" id="MobiDB-lite"/>
    </source>
</evidence>
<dbReference type="Pfam" id="PF04004">
    <property type="entry name" value="Leo1"/>
    <property type="match status" value="1"/>
</dbReference>
<evidence type="ECO:0000313" key="3">
    <source>
        <dbReference type="Proteomes" id="UP000326757"/>
    </source>
</evidence>
<proteinExistence type="predicted"/>
<dbReference type="GO" id="GO:1990269">
    <property type="term" value="F:RNA polymerase II C-terminal domain phosphoserine binding"/>
    <property type="evidence" value="ECO:0007669"/>
    <property type="project" value="TreeGrafter"/>
</dbReference>
<feature type="compositionally biased region" description="Basic and acidic residues" evidence="1">
    <location>
        <begin position="246"/>
        <end position="287"/>
    </location>
</feature>
<dbReference type="GO" id="GO:0006368">
    <property type="term" value="P:transcription elongation by RNA polymerase II"/>
    <property type="evidence" value="ECO:0007669"/>
    <property type="project" value="InterPro"/>
</dbReference>
<keyword evidence="3" id="KW-1185">Reference proteome</keyword>
<dbReference type="Proteomes" id="UP000326757">
    <property type="component" value="Unassembled WGS sequence"/>
</dbReference>
<feature type="compositionally biased region" description="Acidic residues" evidence="1">
    <location>
        <begin position="349"/>
        <end position="379"/>
    </location>
</feature>
<reference evidence="2 3" key="1">
    <citation type="submission" date="2019-06" db="EMBL/GenBank/DDBJ databases">
        <title>Genome Sequence of the Brown Rot Fungal Pathogen Monilinia laxa.</title>
        <authorList>
            <person name="De Miccolis Angelini R.M."/>
            <person name="Landi L."/>
            <person name="Abate D."/>
            <person name="Pollastro S."/>
            <person name="Romanazzi G."/>
            <person name="Faretra F."/>
        </authorList>
    </citation>
    <scope>NUCLEOTIDE SEQUENCE [LARGE SCALE GENOMIC DNA]</scope>
    <source>
        <strain evidence="2 3">Mlax316</strain>
    </source>
</reference>
<evidence type="ECO:0000313" key="2">
    <source>
        <dbReference type="EMBL" id="KAB8291376.1"/>
    </source>
</evidence>
<comment type="caution">
    <text evidence="2">The sequence shown here is derived from an EMBL/GenBank/DDBJ whole genome shotgun (WGS) entry which is preliminary data.</text>
</comment>
<name>A0A5N6JRH2_MONLA</name>
<dbReference type="GO" id="GO:0016593">
    <property type="term" value="C:Cdc73/Paf1 complex"/>
    <property type="evidence" value="ECO:0007669"/>
    <property type="project" value="InterPro"/>
</dbReference>
<dbReference type="PANTHER" id="PTHR23146">
    <property type="entry name" value="LEO1 PROTEIN"/>
    <property type="match status" value="1"/>
</dbReference>
<accession>A0A5N6JRH2</accession>
<protein>
    <recommendedName>
        <fullName evidence="4">Leo1-like protein</fullName>
    </recommendedName>
</protein>
<dbReference type="PANTHER" id="PTHR23146:SF0">
    <property type="entry name" value="RNA POLYMERASE-ASSOCIATED PROTEIN LEO1"/>
    <property type="match status" value="1"/>
</dbReference>
<dbReference type="GO" id="GO:0032968">
    <property type="term" value="P:positive regulation of transcription elongation by RNA polymerase II"/>
    <property type="evidence" value="ECO:0007669"/>
    <property type="project" value="TreeGrafter"/>
</dbReference>
<dbReference type="OrthoDB" id="20844at2759"/>
<feature type="compositionally biased region" description="Acidic residues" evidence="1">
    <location>
        <begin position="1"/>
        <end position="32"/>
    </location>
</feature>
<dbReference type="EMBL" id="VIGI01000015">
    <property type="protein sequence ID" value="KAB8291376.1"/>
    <property type="molecule type" value="Genomic_DNA"/>
</dbReference>
<gene>
    <name evidence="2" type="ORF">EYC80_010055</name>
</gene>